<dbReference type="AlphaFoldDB" id="A0A433V835"/>
<dbReference type="EMBL" id="RSCL01000017">
    <property type="protein sequence ID" value="RUT02169.1"/>
    <property type="molecule type" value="Genomic_DNA"/>
</dbReference>
<dbReference type="Gene3D" id="3.30.310.110">
    <property type="entry name" value="XisI-like"/>
    <property type="match status" value="1"/>
</dbReference>
<dbReference type="OrthoDB" id="467081at2"/>
<dbReference type="InterPro" id="IPR035943">
    <property type="entry name" value="XisI-like_sf"/>
</dbReference>
<dbReference type="Proteomes" id="UP000271624">
    <property type="component" value="Unassembled WGS sequence"/>
</dbReference>
<name>A0A433V835_9CYAN</name>
<dbReference type="SUPFAM" id="SSF143847">
    <property type="entry name" value="XisI-like"/>
    <property type="match status" value="1"/>
</dbReference>
<evidence type="ECO:0008006" key="3">
    <source>
        <dbReference type="Google" id="ProtNLM"/>
    </source>
</evidence>
<evidence type="ECO:0000313" key="2">
    <source>
        <dbReference type="Proteomes" id="UP000271624"/>
    </source>
</evidence>
<reference evidence="1" key="2">
    <citation type="journal article" date="2019" name="Genome Biol. Evol.">
        <title>Day and night: Metabolic profiles and evolutionary relationships of six axenic non-marine cyanobacteria.</title>
        <authorList>
            <person name="Will S.E."/>
            <person name="Henke P."/>
            <person name="Boedeker C."/>
            <person name="Huang S."/>
            <person name="Brinkmann H."/>
            <person name="Rohde M."/>
            <person name="Jarek M."/>
            <person name="Friedl T."/>
            <person name="Seufert S."/>
            <person name="Schumacher M."/>
            <person name="Overmann J."/>
            <person name="Neumann-Schaal M."/>
            <person name="Petersen J."/>
        </authorList>
    </citation>
    <scope>NUCLEOTIDE SEQUENCE [LARGE SCALE GENOMIC DNA]</scope>
    <source>
        <strain evidence="1">PCC 7102</strain>
    </source>
</reference>
<dbReference type="Pfam" id="PF08869">
    <property type="entry name" value="XisI"/>
    <property type="match status" value="1"/>
</dbReference>
<reference evidence="1" key="1">
    <citation type="submission" date="2018-12" db="EMBL/GenBank/DDBJ databases">
        <authorList>
            <person name="Will S."/>
            <person name="Neumann-Schaal M."/>
            <person name="Henke P."/>
        </authorList>
    </citation>
    <scope>NUCLEOTIDE SEQUENCE</scope>
    <source>
        <strain evidence="1">PCC 7102</strain>
    </source>
</reference>
<comment type="caution">
    <text evidence="1">The sequence shown here is derived from an EMBL/GenBank/DDBJ whole genome shotgun (WGS) entry which is preliminary data.</text>
</comment>
<organism evidence="1 2">
    <name type="scientific">Dulcicalothrix desertica PCC 7102</name>
    <dbReference type="NCBI Taxonomy" id="232991"/>
    <lineage>
        <taxon>Bacteria</taxon>
        <taxon>Bacillati</taxon>
        <taxon>Cyanobacteriota</taxon>
        <taxon>Cyanophyceae</taxon>
        <taxon>Nostocales</taxon>
        <taxon>Calotrichaceae</taxon>
        <taxon>Dulcicalothrix</taxon>
    </lineage>
</organism>
<gene>
    <name evidence="1" type="ORF">DSM106972_062440</name>
</gene>
<sequence length="113" mass="13172">MEKLEKYRQVIRQLLTKIAAVGYSEPNSDVECQFICDTQNDHYQLLDIGWEGFNRIYNCFIHIDIKDGKIWIQQNMTEDDLADELVKMGVEKEDIILGLHAPYKRPYTGYGVA</sequence>
<dbReference type="InterPro" id="IPR014968">
    <property type="entry name" value="XisI"/>
</dbReference>
<dbReference type="CDD" id="cd16382">
    <property type="entry name" value="XisI-like"/>
    <property type="match status" value="1"/>
</dbReference>
<keyword evidence="2" id="KW-1185">Reference proteome</keyword>
<proteinExistence type="predicted"/>
<accession>A0A433V835</accession>
<evidence type="ECO:0000313" key="1">
    <source>
        <dbReference type="EMBL" id="RUT02169.1"/>
    </source>
</evidence>
<protein>
    <recommendedName>
        <fullName evidence="3">XisI protein</fullName>
    </recommendedName>
</protein>
<dbReference type="RefSeq" id="WP_073618585.1">
    <property type="nucleotide sequence ID" value="NZ_RSCL01000017.1"/>
</dbReference>